<dbReference type="PANTHER" id="PTHR30532">
    <property type="entry name" value="IRON III DICITRATE-BINDING PERIPLASMIC PROTEIN"/>
    <property type="match status" value="1"/>
</dbReference>
<dbReference type="RefSeq" id="WP_046170807.1">
    <property type="nucleotide sequence ID" value="NZ_FOMB01000003.1"/>
</dbReference>
<dbReference type="AlphaFoldDB" id="A0A0F5PXE8"/>
<reference evidence="8 10" key="1">
    <citation type="submission" date="2015-03" db="EMBL/GenBank/DDBJ databases">
        <authorList>
            <person name="Lepp D."/>
            <person name="Hassan Y.I."/>
            <person name="Li X.-Z."/>
            <person name="Zhou T."/>
        </authorList>
    </citation>
    <scope>NUCLEOTIDE SEQUENCE [LARGE SCALE GENOMIC DNA]</scope>
    <source>
        <strain evidence="8 10">Cr7-05</strain>
    </source>
</reference>
<dbReference type="PATRIC" id="fig|728005.3.peg.4707"/>
<keyword evidence="10" id="KW-1185">Reference proteome</keyword>
<dbReference type="Proteomes" id="UP000182258">
    <property type="component" value="Unassembled WGS sequence"/>
</dbReference>
<feature type="signal peptide" evidence="6">
    <location>
        <begin position="1"/>
        <end position="21"/>
    </location>
</feature>
<keyword evidence="4" id="KW-0410">Iron transport</keyword>
<comment type="subcellular location">
    <subcellularLocation>
        <location evidence="1">Cell envelope</location>
    </subcellularLocation>
</comment>
<evidence type="ECO:0000313" key="10">
    <source>
        <dbReference type="Proteomes" id="UP000033519"/>
    </source>
</evidence>
<proteinExistence type="inferred from homology"/>
<feature type="chain" id="PRO_5010418661" evidence="6">
    <location>
        <begin position="22"/>
        <end position="320"/>
    </location>
</feature>
<dbReference type="Pfam" id="PF01497">
    <property type="entry name" value="Peripla_BP_2"/>
    <property type="match status" value="1"/>
</dbReference>
<keyword evidence="4" id="KW-0406">Ion transport</keyword>
<dbReference type="GO" id="GO:0030288">
    <property type="term" value="C:outer membrane-bounded periplasmic space"/>
    <property type="evidence" value="ECO:0007669"/>
    <property type="project" value="TreeGrafter"/>
</dbReference>
<evidence type="ECO:0000256" key="3">
    <source>
        <dbReference type="ARBA" id="ARBA00022448"/>
    </source>
</evidence>
<accession>A0A0F5PXE8</accession>
<dbReference type="InterPro" id="IPR051313">
    <property type="entry name" value="Bact_iron-sidero_bind"/>
</dbReference>
<evidence type="ECO:0000256" key="6">
    <source>
        <dbReference type="SAM" id="SignalP"/>
    </source>
</evidence>
<keyword evidence="3" id="KW-0813">Transport</keyword>
<evidence type="ECO:0000313" key="8">
    <source>
        <dbReference type="EMBL" id="KKC33323.1"/>
    </source>
</evidence>
<name>A0A0F5PXE8_9HYPH</name>
<dbReference type="EMBL" id="LAPV01000093">
    <property type="protein sequence ID" value="KKC33323.1"/>
    <property type="molecule type" value="Genomic_DNA"/>
</dbReference>
<evidence type="ECO:0000259" key="7">
    <source>
        <dbReference type="PROSITE" id="PS50983"/>
    </source>
</evidence>
<dbReference type="CDD" id="cd01146">
    <property type="entry name" value="FhuD"/>
    <property type="match status" value="1"/>
</dbReference>
<dbReference type="STRING" id="728005.SAMN04488059_10362"/>
<feature type="domain" description="Fe/B12 periplasmic-binding" evidence="7">
    <location>
        <begin position="45"/>
        <end position="318"/>
    </location>
</feature>
<evidence type="ECO:0000313" key="9">
    <source>
        <dbReference type="EMBL" id="SFC22150.1"/>
    </source>
</evidence>
<dbReference type="SUPFAM" id="SSF53807">
    <property type="entry name" value="Helical backbone' metal receptor"/>
    <property type="match status" value="1"/>
</dbReference>
<evidence type="ECO:0000256" key="1">
    <source>
        <dbReference type="ARBA" id="ARBA00004196"/>
    </source>
</evidence>
<comment type="similarity">
    <text evidence="2">Belongs to the bacterial solute-binding protein 8 family.</text>
</comment>
<evidence type="ECO:0000256" key="4">
    <source>
        <dbReference type="ARBA" id="ARBA00022496"/>
    </source>
</evidence>
<protein>
    <submittedName>
        <fullName evidence="9">Iron complex transport system substrate-binding protein</fullName>
    </submittedName>
</protein>
<gene>
    <name evidence="9" type="ORF">SAMN04488059_10362</name>
    <name evidence="8" type="ORF">WH91_09900</name>
</gene>
<keyword evidence="5 6" id="KW-0732">Signal</keyword>
<organism evidence="9 11">
    <name type="scientific">Devosia psychrophila</name>
    <dbReference type="NCBI Taxonomy" id="728005"/>
    <lineage>
        <taxon>Bacteria</taxon>
        <taxon>Pseudomonadati</taxon>
        <taxon>Pseudomonadota</taxon>
        <taxon>Alphaproteobacteria</taxon>
        <taxon>Hyphomicrobiales</taxon>
        <taxon>Devosiaceae</taxon>
        <taxon>Devosia</taxon>
    </lineage>
</organism>
<dbReference type="OrthoDB" id="1846031at2"/>
<reference evidence="9 11" key="2">
    <citation type="submission" date="2016-10" db="EMBL/GenBank/DDBJ databases">
        <authorList>
            <person name="de Groot N.N."/>
        </authorList>
    </citation>
    <scope>NUCLEOTIDE SEQUENCE [LARGE SCALE GENOMIC DNA]</scope>
    <source>
        <strain evidence="9 11">CGMCC 1.10210</strain>
    </source>
</reference>
<evidence type="ECO:0000256" key="2">
    <source>
        <dbReference type="ARBA" id="ARBA00008814"/>
    </source>
</evidence>
<dbReference type="PROSITE" id="PS50983">
    <property type="entry name" value="FE_B12_PBP"/>
    <property type="match status" value="1"/>
</dbReference>
<dbReference type="EMBL" id="FOMB01000003">
    <property type="protein sequence ID" value="SFC22150.1"/>
    <property type="molecule type" value="Genomic_DNA"/>
</dbReference>
<dbReference type="Gene3D" id="3.40.50.1980">
    <property type="entry name" value="Nitrogenase molybdenum iron protein domain"/>
    <property type="match status" value="2"/>
</dbReference>
<keyword evidence="4" id="KW-0408">Iron</keyword>
<dbReference type="InterPro" id="IPR002491">
    <property type="entry name" value="ABC_transptr_periplasmic_BD"/>
</dbReference>
<evidence type="ECO:0000256" key="5">
    <source>
        <dbReference type="ARBA" id="ARBA00022729"/>
    </source>
</evidence>
<dbReference type="PANTHER" id="PTHR30532:SF24">
    <property type="entry name" value="FERRIC ENTEROBACTIN-BINDING PERIPLASMIC PROTEIN FEPB"/>
    <property type="match status" value="1"/>
</dbReference>
<sequence>MKSSVLAAMLLGIGLAATAPALSQDFPVTIEHIYGETVIPAKPERIATIGWMSQDVVLALGQVPVGMPLQTWGGDENGVLPWVATAVAQLGGELPARYDDTAIPFEKILSLEPDLILAPYSDLTQEEYTRLSQIAPVVAWKDAVWSGTWQDITMTIGKTLGQEAEAQQLVEATDARIAELAAEHPEFKGKTFTIGWADPSKSEVGVYIGTDPRVQMIEELGFTLSPGAAALRSDNFYVPVAYENLDTLDADVFITWQSDQAELDAALANPIFARFAPVASGHHLTMLDRAFVMATSAPSVLSIPWSLEKLVPELSALLSK</sequence>
<dbReference type="Proteomes" id="UP000033519">
    <property type="component" value="Unassembled WGS sequence"/>
</dbReference>
<evidence type="ECO:0000313" key="11">
    <source>
        <dbReference type="Proteomes" id="UP000182258"/>
    </source>
</evidence>
<dbReference type="GO" id="GO:1901678">
    <property type="term" value="P:iron coordination entity transport"/>
    <property type="evidence" value="ECO:0007669"/>
    <property type="project" value="UniProtKB-ARBA"/>
</dbReference>